<dbReference type="InterPro" id="IPR000542">
    <property type="entry name" value="Carn_acyl_trans"/>
</dbReference>
<organism evidence="6 7">
    <name type="scientific">Nannocystis pusilla</name>
    <dbReference type="NCBI Taxonomy" id="889268"/>
    <lineage>
        <taxon>Bacteria</taxon>
        <taxon>Pseudomonadati</taxon>
        <taxon>Myxococcota</taxon>
        <taxon>Polyangia</taxon>
        <taxon>Nannocystales</taxon>
        <taxon>Nannocystaceae</taxon>
        <taxon>Nannocystis</taxon>
    </lineage>
</organism>
<gene>
    <name evidence="6" type="ORF">K7C98_15785</name>
</gene>
<evidence type="ECO:0000256" key="3">
    <source>
        <dbReference type="ARBA" id="ARBA00023315"/>
    </source>
</evidence>
<evidence type="ECO:0000256" key="1">
    <source>
        <dbReference type="ARBA" id="ARBA00005232"/>
    </source>
</evidence>
<dbReference type="PROSITE" id="PS00440">
    <property type="entry name" value="ACYLTRANSF_C_2"/>
    <property type="match status" value="1"/>
</dbReference>
<dbReference type="Pfam" id="PF00755">
    <property type="entry name" value="Carn_acyltransf"/>
    <property type="match status" value="1"/>
</dbReference>
<keyword evidence="7" id="KW-1185">Reference proteome</keyword>
<evidence type="ECO:0000256" key="4">
    <source>
        <dbReference type="RuleBase" id="RU003801"/>
    </source>
</evidence>
<protein>
    <submittedName>
        <fullName evidence="6">Choline/carnitine O-acyltransferase</fullName>
    </submittedName>
</protein>
<dbReference type="Gene3D" id="3.30.559.70">
    <property type="entry name" value="Choline/Carnitine o-acyltransferase, domain 2"/>
    <property type="match status" value="1"/>
</dbReference>
<dbReference type="PANTHER" id="PTHR22589">
    <property type="entry name" value="CARNITINE O-ACYLTRANSFERASE"/>
    <property type="match status" value="1"/>
</dbReference>
<keyword evidence="2 4" id="KW-0808">Transferase</keyword>
<evidence type="ECO:0000313" key="7">
    <source>
        <dbReference type="Proteomes" id="UP001139031"/>
    </source>
</evidence>
<dbReference type="RefSeq" id="WP_224192493.1">
    <property type="nucleotide sequence ID" value="NZ_JAIRAU010000019.1"/>
</dbReference>
<dbReference type="EMBL" id="JAIRAU010000019">
    <property type="protein sequence ID" value="MBZ5710723.1"/>
    <property type="molecule type" value="Genomic_DNA"/>
</dbReference>
<reference evidence="6" key="1">
    <citation type="submission" date="2021-08" db="EMBL/GenBank/DDBJ databases">
        <authorList>
            <person name="Stevens D.C."/>
        </authorList>
    </citation>
    <scope>NUCLEOTIDE SEQUENCE</scope>
    <source>
        <strain evidence="6">DSM 53165</strain>
    </source>
</reference>
<dbReference type="InterPro" id="IPR023213">
    <property type="entry name" value="CAT-like_dom_sf"/>
</dbReference>
<dbReference type="InterPro" id="IPR039551">
    <property type="entry name" value="Cho/carn_acyl_trans"/>
</dbReference>
<evidence type="ECO:0000259" key="5">
    <source>
        <dbReference type="Pfam" id="PF00755"/>
    </source>
</evidence>
<name>A0ABS7TR68_9BACT</name>
<comment type="similarity">
    <text evidence="1 4">Belongs to the carnitine/choline acetyltransferase family.</text>
</comment>
<dbReference type="SUPFAM" id="SSF52777">
    <property type="entry name" value="CoA-dependent acyltransferases"/>
    <property type="match status" value="2"/>
</dbReference>
<feature type="domain" description="Choline/carnitine acyltransferase" evidence="5">
    <location>
        <begin position="7"/>
        <end position="561"/>
    </location>
</feature>
<dbReference type="Proteomes" id="UP001139031">
    <property type="component" value="Unassembled WGS sequence"/>
</dbReference>
<evidence type="ECO:0000313" key="6">
    <source>
        <dbReference type="EMBL" id="MBZ5710723.1"/>
    </source>
</evidence>
<dbReference type="Gene3D" id="3.30.559.10">
    <property type="entry name" value="Chloramphenicol acetyltransferase-like domain"/>
    <property type="match status" value="1"/>
</dbReference>
<accession>A0ABS7TR68</accession>
<sequence>MMLPSRPIPRLEEAMPRLFAAAAPLLGERELTRARLFFGGLVPVLRCADRRLREAAHEGETDWSERATRNYYLALRGGLPFQNHFFLVLEDDSEKTTVVARAASLAAGLLAVAHEIERGSIEPDILAGVPLEMEQYRRTLFATVRIPDARHDRLVRREPWARHLVVAVHGAFWAVDAFVGDAPATAAELARAFEKIVLDAKATANTPAGPGPATALPREAWSAVRTSLAAEGASRSALEAVEDALFVVALDLDSFPADAPEMADLVRLGNLENRWFDKSLQLVVSGNGRAALTFEHSAVDGHNAMRVAAEAHARGTKASLVGSAAALSLRPLDFCPAPRVLGLLDDNRAFLQRERAGRRTLTFDAYGLGAERFRALRLGIDAPVQLAIQLAAYSIFGELPAVNESVQMRRFRHGRYDTVYTVTPESLAFVRDEGRDTAGARLRAAVDAHRRLVDACKRGESPVLYFTALLDAQEARSRVRVEPDGLSAFGRTVLSDRGFRELMHPRVTTSNAGARPGVDVFGFSDAEGGVLGVAYLVKADRTTIHVKADGELRSELPRFVARLSDALEFIAQLGVAG</sequence>
<keyword evidence="3 4" id="KW-0012">Acyltransferase</keyword>
<proteinExistence type="inferred from homology"/>
<comment type="caution">
    <text evidence="6">The sequence shown here is derived from an EMBL/GenBank/DDBJ whole genome shotgun (WGS) entry which is preliminary data.</text>
</comment>
<evidence type="ECO:0000256" key="2">
    <source>
        <dbReference type="ARBA" id="ARBA00022679"/>
    </source>
</evidence>
<dbReference type="InterPro" id="IPR042231">
    <property type="entry name" value="Cho/carn_acyl_trans_2"/>
</dbReference>